<evidence type="ECO:0000313" key="1">
    <source>
        <dbReference type="EMBL" id="KKK98931.1"/>
    </source>
</evidence>
<dbReference type="SUPFAM" id="SSF53448">
    <property type="entry name" value="Nucleotide-diphospho-sugar transferases"/>
    <property type="match status" value="1"/>
</dbReference>
<feature type="non-terminal residue" evidence="1">
    <location>
        <position position="199"/>
    </location>
</feature>
<dbReference type="InterPro" id="IPR029044">
    <property type="entry name" value="Nucleotide-diphossugar_trans"/>
</dbReference>
<comment type="caution">
    <text evidence="1">The sequence shown here is derived from an EMBL/GenBank/DDBJ whole genome shotgun (WGS) entry which is preliminary data.</text>
</comment>
<protein>
    <recommendedName>
        <fullName evidence="2">MobA-like NTP transferase domain-containing protein</fullName>
    </recommendedName>
</protein>
<name>A0A0F9CQS0_9ZZZZ</name>
<accession>A0A0F9CQS0</accession>
<organism evidence="1">
    <name type="scientific">marine sediment metagenome</name>
    <dbReference type="NCBI Taxonomy" id="412755"/>
    <lineage>
        <taxon>unclassified sequences</taxon>
        <taxon>metagenomes</taxon>
        <taxon>ecological metagenomes</taxon>
    </lineage>
</organism>
<dbReference type="EMBL" id="LAZR01045408">
    <property type="protein sequence ID" value="KKK98931.1"/>
    <property type="molecule type" value="Genomic_DNA"/>
</dbReference>
<dbReference type="AlphaFoldDB" id="A0A0F9CQS0"/>
<gene>
    <name evidence="1" type="ORF">LCGC14_2637810</name>
</gene>
<evidence type="ECO:0008006" key="2">
    <source>
        <dbReference type="Google" id="ProtNLM"/>
    </source>
</evidence>
<sequence length="199" mass="22819">MKLAFGIPWSSPFVWTEYHDAMLNLARPTEARNALGILEPIETRFFRGRGWCPARRHTDLCEQALEWDADLICVLGADQIHPEDTLLRLVDRWNEGCEVVAALVPARGYIGWQPMKPFQPMAWRVQRTNGTRLGSIPDLHKTKNEIDVIDPSDGDIQNVNFIGSGVLLFHRDHLLALKRPWFNETINPETYERLASMDT</sequence>
<proteinExistence type="predicted"/>
<reference evidence="1" key="1">
    <citation type="journal article" date="2015" name="Nature">
        <title>Complex archaea that bridge the gap between prokaryotes and eukaryotes.</title>
        <authorList>
            <person name="Spang A."/>
            <person name="Saw J.H."/>
            <person name="Jorgensen S.L."/>
            <person name="Zaremba-Niedzwiedzka K."/>
            <person name="Martijn J."/>
            <person name="Lind A.E."/>
            <person name="van Eijk R."/>
            <person name="Schleper C."/>
            <person name="Guy L."/>
            <person name="Ettema T.J."/>
        </authorList>
    </citation>
    <scope>NUCLEOTIDE SEQUENCE</scope>
</reference>